<evidence type="ECO:0000313" key="5">
    <source>
        <dbReference type="Proteomes" id="UP000075604"/>
    </source>
</evidence>
<dbReference type="Gene3D" id="2.60.120.200">
    <property type="match status" value="1"/>
</dbReference>
<dbReference type="SUPFAM" id="SSF49899">
    <property type="entry name" value="Concanavalin A-like lectins/glucanases"/>
    <property type="match status" value="1"/>
</dbReference>
<accession>A0A150PUK3</accession>
<evidence type="ECO:0000313" key="4">
    <source>
        <dbReference type="EMBL" id="KYF59374.1"/>
    </source>
</evidence>
<evidence type="ECO:0000256" key="2">
    <source>
        <dbReference type="SAM" id="SignalP"/>
    </source>
</evidence>
<dbReference type="Gene3D" id="2.60.120.260">
    <property type="entry name" value="Galactose-binding domain-like"/>
    <property type="match status" value="1"/>
</dbReference>
<dbReference type="PANTHER" id="PTHR10963:SF55">
    <property type="entry name" value="GLYCOSIDE HYDROLASE FAMILY 16 PROTEIN"/>
    <property type="match status" value="1"/>
</dbReference>
<keyword evidence="2" id="KW-0732">Signal</keyword>
<keyword evidence="4" id="KW-0378">Hydrolase</keyword>
<reference evidence="4 5" key="1">
    <citation type="submission" date="2014-02" db="EMBL/GenBank/DDBJ databases">
        <title>The small core and large imbalanced accessory genome model reveals a collaborative survival strategy of Sorangium cellulosum strains in nature.</title>
        <authorList>
            <person name="Han K."/>
            <person name="Peng R."/>
            <person name="Blom J."/>
            <person name="Li Y.-Z."/>
        </authorList>
    </citation>
    <scope>NUCLEOTIDE SEQUENCE [LARGE SCALE GENOMIC DNA]</scope>
    <source>
        <strain evidence="4 5">So0157-18</strain>
    </source>
</reference>
<evidence type="ECO:0000259" key="3">
    <source>
        <dbReference type="PROSITE" id="PS51762"/>
    </source>
</evidence>
<comment type="caution">
    <text evidence="4">The sequence shown here is derived from an EMBL/GenBank/DDBJ whole genome shotgun (WGS) entry which is preliminary data.</text>
</comment>
<dbReference type="GO" id="GO:0005975">
    <property type="term" value="P:carbohydrate metabolic process"/>
    <property type="evidence" value="ECO:0007669"/>
    <property type="project" value="InterPro"/>
</dbReference>
<dbReference type="EMBL" id="JELX01001333">
    <property type="protein sequence ID" value="KYF59374.1"/>
    <property type="molecule type" value="Genomic_DNA"/>
</dbReference>
<proteinExistence type="inferred from homology"/>
<feature type="chain" id="PRO_5007565930" evidence="2">
    <location>
        <begin position="26"/>
        <end position="463"/>
    </location>
</feature>
<evidence type="ECO:0000256" key="1">
    <source>
        <dbReference type="ARBA" id="ARBA00006865"/>
    </source>
</evidence>
<gene>
    <name evidence="4" type="ORF">BE04_50095</name>
</gene>
<dbReference type="GO" id="GO:0004553">
    <property type="term" value="F:hydrolase activity, hydrolyzing O-glycosyl compounds"/>
    <property type="evidence" value="ECO:0007669"/>
    <property type="project" value="InterPro"/>
</dbReference>
<feature type="domain" description="GH16" evidence="3">
    <location>
        <begin position="38"/>
        <end position="305"/>
    </location>
</feature>
<dbReference type="Proteomes" id="UP000075604">
    <property type="component" value="Unassembled WGS sequence"/>
</dbReference>
<dbReference type="CDD" id="cd08023">
    <property type="entry name" value="GH16_laminarinase_like"/>
    <property type="match status" value="1"/>
</dbReference>
<dbReference type="PROSITE" id="PS51762">
    <property type="entry name" value="GH16_2"/>
    <property type="match status" value="1"/>
</dbReference>
<dbReference type="PANTHER" id="PTHR10963">
    <property type="entry name" value="GLYCOSYL HYDROLASE-RELATED"/>
    <property type="match status" value="1"/>
</dbReference>
<dbReference type="InterPro" id="IPR050546">
    <property type="entry name" value="Glycosyl_Hydrlase_16"/>
</dbReference>
<name>A0A150PUK3_SORCE</name>
<dbReference type="InterPro" id="IPR013320">
    <property type="entry name" value="ConA-like_dom_sf"/>
</dbReference>
<protein>
    <submittedName>
        <fullName evidence="4">Glycosyl hydrolase</fullName>
    </submittedName>
</protein>
<organism evidence="4 5">
    <name type="scientific">Sorangium cellulosum</name>
    <name type="common">Polyangium cellulosum</name>
    <dbReference type="NCBI Taxonomy" id="56"/>
    <lineage>
        <taxon>Bacteria</taxon>
        <taxon>Pseudomonadati</taxon>
        <taxon>Myxococcota</taxon>
        <taxon>Polyangia</taxon>
        <taxon>Polyangiales</taxon>
        <taxon>Polyangiaceae</taxon>
        <taxon>Sorangium</taxon>
    </lineage>
</organism>
<sequence>MDRRDGCAVVLTWACLGALAGCITAADEPAGAEDTASQELAEVSYGPGAGWNLVWSDEFDGSSLNTANWNVLTSNYDPVTNNCNFGTGELEYPRAANVAVRDGKLILSAQRTSDNPAAPQCTGYGGRSFYSGRIHTKGKVERRYGKISASIKVPSGYGMWPAFWTLGANIDSGANAWPRSGEIDILEWRSTEPTWMQSAVHWWNGGQADWGTGANRGSSLADSFHVYEVEWSSSSMIFRLDGSIVANNTYYHNEAELQQNHYILLNLAIGGNWYGNPSPASIDLPSGTTKTMEVEWVRWYQQGGGGGGGGGGGSSGISLTNPSFESGMTGWTNWSPNGTGAAGFSETYNGAQSGAYHLTHWTNGSPFEVWTYQTRSGLAAGDYKVRAWVKKGGSYDFSRLQAKTCGSCSPAYTTIGTYGAWTQIETPVIHVTGGYLEFGFHTKATTGNPANFIHMDSVELIRL</sequence>
<dbReference type="InterPro" id="IPR000757">
    <property type="entry name" value="Beta-glucanase-like"/>
</dbReference>
<dbReference type="Pfam" id="PF00722">
    <property type="entry name" value="Glyco_hydro_16"/>
    <property type="match status" value="1"/>
</dbReference>
<dbReference type="PROSITE" id="PS51257">
    <property type="entry name" value="PROKAR_LIPOPROTEIN"/>
    <property type="match status" value="1"/>
</dbReference>
<comment type="similarity">
    <text evidence="1">Belongs to the glycosyl hydrolase 16 family.</text>
</comment>
<feature type="signal peptide" evidence="2">
    <location>
        <begin position="1"/>
        <end position="25"/>
    </location>
</feature>
<dbReference type="AlphaFoldDB" id="A0A150PUK3"/>